<feature type="coiled-coil region" evidence="1">
    <location>
        <begin position="168"/>
        <end position="203"/>
    </location>
</feature>
<dbReference type="EMBL" id="CP024308">
    <property type="protein sequence ID" value="AUX78365.1"/>
    <property type="molecule type" value="Genomic_DNA"/>
</dbReference>
<dbReference type="Proteomes" id="UP000239340">
    <property type="component" value="Plasmid pSfreNXT3a"/>
</dbReference>
<name>A0A2L0HA64_RHIFR</name>
<evidence type="ECO:0000313" key="4">
    <source>
        <dbReference type="Proteomes" id="UP000239340"/>
    </source>
</evidence>
<feature type="region of interest" description="Disordered" evidence="2">
    <location>
        <begin position="94"/>
        <end position="161"/>
    </location>
</feature>
<dbReference type="RefSeq" id="WP_104840103.1">
    <property type="nucleotide sequence ID" value="NZ_CP024308.1"/>
</dbReference>
<protein>
    <submittedName>
        <fullName evidence="3">Uncharacterized protein</fullName>
    </submittedName>
</protein>
<keyword evidence="1" id="KW-0175">Coiled coil</keyword>
<organism evidence="3 4">
    <name type="scientific">Rhizobium fredii</name>
    <name type="common">Sinorhizobium fredii</name>
    <dbReference type="NCBI Taxonomy" id="380"/>
    <lineage>
        <taxon>Bacteria</taxon>
        <taxon>Pseudomonadati</taxon>
        <taxon>Pseudomonadota</taxon>
        <taxon>Alphaproteobacteria</taxon>
        <taxon>Hyphomicrobiales</taxon>
        <taxon>Rhizobiaceae</taxon>
        <taxon>Sinorhizobium/Ensifer group</taxon>
        <taxon>Sinorhizobium</taxon>
    </lineage>
</organism>
<proteinExistence type="predicted"/>
<sequence>MKTPQRRFVVEFKSGRRQPKAQTNSIWGDTDLKALSREVEDAAPHLFNSNEAPVTPASAEARPADPLNAKSVNERADYVDGARAAIASADGVEVGVPKHNEADHPAEAVVEVQESQSPPPPRTTSAGTPRKRAKRAAAQTIAHNSKLGHEGRKAEARPNDNPISLDEIAALDAENKRLKRLLAAQLRAQNLRLKEMLERFDAE</sequence>
<feature type="compositionally biased region" description="Basic and acidic residues" evidence="2">
    <location>
        <begin position="147"/>
        <end position="158"/>
    </location>
</feature>
<reference evidence="3 4" key="1">
    <citation type="submission" date="2017-10" db="EMBL/GenBank/DDBJ databases">
        <title>Analysis of the genome sequences of Rhizobium populations associated to common bean (phaseolus vulgaris).</title>
        <authorList>
            <person name="Bustos P."/>
            <person name="Santamaria R.I."/>
            <person name="Miranda-Sanchez F."/>
            <person name="Perez-Carrascal O."/>
            <person name="Juarez S."/>
            <person name="Lozano L."/>
            <person name="Martinez-Flores I."/>
            <person name="Vinuesa P."/>
            <person name="Martinez-Romero E."/>
            <person name="Cevallos M.A."/>
            <person name="Romero D."/>
            <person name="Davila G."/>
            <person name="Gonzalez V."/>
        </authorList>
    </citation>
    <scope>NUCLEOTIDE SEQUENCE [LARGE SCALE GENOMIC DNA]</scope>
    <source>
        <strain evidence="3 4">NXT3</strain>
        <plasmid evidence="4">Plasmid psfrenxt3a</plasmid>
    </source>
</reference>
<evidence type="ECO:0000256" key="1">
    <source>
        <dbReference type="SAM" id="Coils"/>
    </source>
</evidence>
<dbReference type="AlphaFoldDB" id="A0A2L0HA64"/>
<feature type="compositionally biased region" description="Basic and acidic residues" evidence="2">
    <location>
        <begin position="96"/>
        <end position="106"/>
    </location>
</feature>
<evidence type="ECO:0000256" key="2">
    <source>
        <dbReference type="SAM" id="MobiDB-lite"/>
    </source>
</evidence>
<gene>
    <name evidence="3" type="ORF">NXT3_PA00070</name>
</gene>
<evidence type="ECO:0000313" key="3">
    <source>
        <dbReference type="EMBL" id="AUX78365.1"/>
    </source>
</evidence>
<feature type="region of interest" description="Disordered" evidence="2">
    <location>
        <begin position="46"/>
        <end position="72"/>
    </location>
</feature>
<keyword evidence="3" id="KW-0614">Plasmid</keyword>
<accession>A0A2L0HA64</accession>
<geneLocation type="plasmid" evidence="4">
    <name>psfrenxt3a</name>
</geneLocation>